<feature type="domain" description="Large ribosomal subunit protein uL30-like ferredoxin-like fold" evidence="7">
    <location>
        <begin position="4"/>
        <end position="54"/>
    </location>
</feature>
<dbReference type="InterPro" id="IPR036919">
    <property type="entry name" value="Ribo_uL30_ferredoxin-like_sf"/>
</dbReference>
<dbReference type="GO" id="GO:0022625">
    <property type="term" value="C:cytosolic large ribosomal subunit"/>
    <property type="evidence" value="ECO:0007669"/>
    <property type="project" value="TreeGrafter"/>
</dbReference>
<sequence>MAQLKVTQVKSTIGAKHNQRESMRTLGLKGIRQTVLREDTPQTRGLINVVRHLVAVEEVQA</sequence>
<dbReference type="NCBIfam" id="TIGR01308">
    <property type="entry name" value="rpmD_bact"/>
    <property type="match status" value="1"/>
</dbReference>
<dbReference type="InterPro" id="IPR018038">
    <property type="entry name" value="Ribosomal_uL30_CS"/>
</dbReference>
<gene>
    <name evidence="5 8" type="primary">rpmD</name>
    <name evidence="8" type="ORF">NRB56_05030</name>
</gene>
<dbReference type="CDD" id="cd01658">
    <property type="entry name" value="Ribosomal_L30"/>
    <property type="match status" value="1"/>
</dbReference>
<evidence type="ECO:0000313" key="8">
    <source>
        <dbReference type="EMBL" id="MQY24949.1"/>
    </source>
</evidence>
<dbReference type="FunFam" id="3.30.1390.20:FF:000001">
    <property type="entry name" value="50S ribosomal protein L30"/>
    <property type="match status" value="1"/>
</dbReference>
<evidence type="ECO:0000256" key="5">
    <source>
        <dbReference type="HAMAP-Rule" id="MF_01371"/>
    </source>
</evidence>
<dbReference type="Pfam" id="PF00327">
    <property type="entry name" value="Ribosomal_L30"/>
    <property type="match status" value="1"/>
</dbReference>
<organism evidence="8 9">
    <name type="scientific">Nocardia aurantia</name>
    <dbReference type="NCBI Taxonomy" id="2585199"/>
    <lineage>
        <taxon>Bacteria</taxon>
        <taxon>Bacillati</taxon>
        <taxon>Actinomycetota</taxon>
        <taxon>Actinomycetes</taxon>
        <taxon>Mycobacteriales</taxon>
        <taxon>Nocardiaceae</taxon>
        <taxon>Nocardia</taxon>
    </lineage>
</organism>
<dbReference type="PROSITE" id="PS00634">
    <property type="entry name" value="RIBOSOMAL_L30"/>
    <property type="match status" value="1"/>
</dbReference>
<dbReference type="Gene3D" id="3.30.1390.20">
    <property type="entry name" value="Ribosomal protein L30, ferredoxin-like fold domain"/>
    <property type="match status" value="1"/>
</dbReference>
<protein>
    <recommendedName>
        <fullName evidence="5">Large ribosomal subunit protein uL30</fullName>
    </recommendedName>
</protein>
<proteinExistence type="inferred from homology"/>
<comment type="caution">
    <text evidence="8">The sequence shown here is derived from an EMBL/GenBank/DDBJ whole genome shotgun (WGS) entry which is preliminary data.</text>
</comment>
<comment type="similarity">
    <text evidence="1 5 6">Belongs to the universal ribosomal protein uL30 family.</text>
</comment>
<dbReference type="SUPFAM" id="SSF55129">
    <property type="entry name" value="Ribosomal protein L30p/L7e"/>
    <property type="match status" value="1"/>
</dbReference>
<dbReference type="PANTHER" id="PTHR15892:SF2">
    <property type="entry name" value="LARGE RIBOSOMAL SUBUNIT PROTEIN UL30M"/>
    <property type="match status" value="1"/>
</dbReference>
<evidence type="ECO:0000313" key="9">
    <source>
        <dbReference type="Proteomes" id="UP000431401"/>
    </source>
</evidence>
<dbReference type="InterPro" id="IPR005996">
    <property type="entry name" value="Ribosomal_uL30_bac-type"/>
</dbReference>
<dbReference type="HAMAP" id="MF_01371_B">
    <property type="entry name" value="Ribosomal_uL30_B"/>
    <property type="match status" value="1"/>
</dbReference>
<evidence type="ECO:0000256" key="3">
    <source>
        <dbReference type="ARBA" id="ARBA00022980"/>
    </source>
</evidence>
<reference evidence="8 9" key="1">
    <citation type="submission" date="2019-10" db="EMBL/GenBank/DDBJ databases">
        <title>Nocardia macrotermitis sp. nov. and Nocardia aurantia sp. nov., isolated from the gut of fungus growing-termite Macrotermes natalensis.</title>
        <authorList>
            <person name="Benndorf R."/>
            <person name="Schwitalla J."/>
            <person name="Martin K."/>
            <person name="De Beer W."/>
            <person name="Kaster A.-K."/>
            <person name="Vollmers J."/>
            <person name="Poulsen M."/>
            <person name="Beemelmanns C."/>
        </authorList>
    </citation>
    <scope>NUCLEOTIDE SEQUENCE [LARGE SCALE GENOMIC DNA]</scope>
    <source>
        <strain evidence="8 9">RB56</strain>
    </source>
</reference>
<dbReference type="GO" id="GO:0006412">
    <property type="term" value="P:translation"/>
    <property type="evidence" value="ECO:0007669"/>
    <property type="project" value="UniProtKB-UniRule"/>
</dbReference>
<dbReference type="EMBL" id="WEGI01000001">
    <property type="protein sequence ID" value="MQY24949.1"/>
    <property type="molecule type" value="Genomic_DNA"/>
</dbReference>
<evidence type="ECO:0000256" key="1">
    <source>
        <dbReference type="ARBA" id="ARBA00007594"/>
    </source>
</evidence>
<dbReference type="RefSeq" id="WP_153338797.1">
    <property type="nucleotide sequence ID" value="NZ_WEGI01000001.1"/>
</dbReference>
<dbReference type="InterPro" id="IPR016082">
    <property type="entry name" value="Ribosomal_uL30_ferredoxin-like"/>
</dbReference>
<dbReference type="PANTHER" id="PTHR15892">
    <property type="entry name" value="MITOCHONDRIAL RIBOSOMAL PROTEIN L30"/>
    <property type="match status" value="1"/>
</dbReference>
<keyword evidence="3 5" id="KW-0689">Ribosomal protein</keyword>
<keyword evidence="9" id="KW-1185">Reference proteome</keyword>
<dbReference type="Proteomes" id="UP000431401">
    <property type="component" value="Unassembled WGS sequence"/>
</dbReference>
<keyword evidence="4 5" id="KW-0687">Ribonucleoprotein</keyword>
<evidence type="ECO:0000256" key="4">
    <source>
        <dbReference type="ARBA" id="ARBA00023274"/>
    </source>
</evidence>
<accession>A0A7K0DGZ3</accession>
<evidence type="ECO:0000259" key="7">
    <source>
        <dbReference type="Pfam" id="PF00327"/>
    </source>
</evidence>
<dbReference type="OrthoDB" id="9812790at2"/>
<dbReference type="GO" id="GO:0003735">
    <property type="term" value="F:structural constituent of ribosome"/>
    <property type="evidence" value="ECO:0007669"/>
    <property type="project" value="InterPro"/>
</dbReference>
<name>A0A7K0DGZ3_9NOCA</name>
<dbReference type="PIRSF" id="PIRSF002211">
    <property type="entry name" value="Ribosomal_L30_bac-type"/>
    <property type="match status" value="1"/>
</dbReference>
<comment type="subunit">
    <text evidence="2 5">Part of the 50S ribosomal subunit.</text>
</comment>
<evidence type="ECO:0000256" key="6">
    <source>
        <dbReference type="RuleBase" id="RU003734"/>
    </source>
</evidence>
<evidence type="ECO:0000256" key="2">
    <source>
        <dbReference type="ARBA" id="ARBA00011838"/>
    </source>
</evidence>
<dbReference type="AlphaFoldDB" id="A0A7K0DGZ3"/>